<protein>
    <recommendedName>
        <fullName evidence="3">Protein kinase domain-containing protein</fullName>
    </recommendedName>
</protein>
<sequence>MPRGGESSAGTGELKIKEGSPWVKDGSSWVVDSCIPRWKLDLNDKVIIASRGDTSLVAVRKFSGPDAEKKVQTLWRIKHDKFIALLGCFCSENSLYAIFEHDISKEETIVVTLSQFALSDPYIDEFQLAKILGQILEGLEYLHSKGLQHGSIECANILVGDRGSIKIAGLEHSTKLGLNEVATKDIKAIYYVIWELMHKKPATKDIRDRGELAVPKSPMWPPNSTAAKFISEIKDARSIEKLQEV</sequence>
<dbReference type="AlphaFoldDB" id="A0A2J6SX35"/>
<dbReference type="SMART" id="SM00220">
    <property type="entry name" value="S_TKc"/>
    <property type="match status" value="1"/>
</dbReference>
<dbReference type="InterPro" id="IPR000719">
    <property type="entry name" value="Prot_kinase_dom"/>
</dbReference>
<keyword evidence="1" id="KW-0547">Nucleotide-binding</keyword>
<dbReference type="InParanoid" id="A0A2J6SX35"/>
<evidence type="ECO:0000313" key="5">
    <source>
        <dbReference type="Proteomes" id="UP000235371"/>
    </source>
</evidence>
<dbReference type="GO" id="GO:0004674">
    <property type="term" value="F:protein serine/threonine kinase activity"/>
    <property type="evidence" value="ECO:0007669"/>
    <property type="project" value="TreeGrafter"/>
</dbReference>
<dbReference type="GeneID" id="36595992"/>
<dbReference type="PROSITE" id="PS50011">
    <property type="entry name" value="PROTEIN_KINASE_DOM"/>
    <property type="match status" value="1"/>
</dbReference>
<dbReference type="PANTHER" id="PTHR48012">
    <property type="entry name" value="STERILE20-LIKE KINASE, ISOFORM B-RELATED"/>
    <property type="match status" value="1"/>
</dbReference>
<dbReference type="Gene3D" id="1.10.510.10">
    <property type="entry name" value="Transferase(Phosphotransferase) domain 1"/>
    <property type="match status" value="1"/>
</dbReference>
<keyword evidence="5" id="KW-1185">Reference proteome</keyword>
<dbReference type="SUPFAM" id="SSF56112">
    <property type="entry name" value="Protein kinase-like (PK-like)"/>
    <property type="match status" value="1"/>
</dbReference>
<evidence type="ECO:0000256" key="2">
    <source>
        <dbReference type="ARBA" id="ARBA00022840"/>
    </source>
</evidence>
<feature type="domain" description="Protein kinase" evidence="3">
    <location>
        <begin position="1"/>
        <end position="245"/>
    </location>
</feature>
<gene>
    <name evidence="4" type="ORF">K444DRAFT_697207</name>
</gene>
<dbReference type="InterPro" id="IPR011009">
    <property type="entry name" value="Kinase-like_dom_sf"/>
</dbReference>
<accession>A0A2J6SX35</accession>
<dbReference type="OrthoDB" id="4062651at2759"/>
<dbReference type="GO" id="GO:0005524">
    <property type="term" value="F:ATP binding"/>
    <property type="evidence" value="ECO:0007669"/>
    <property type="project" value="UniProtKB-KW"/>
</dbReference>
<evidence type="ECO:0000313" key="4">
    <source>
        <dbReference type="EMBL" id="PMD55301.1"/>
    </source>
</evidence>
<organism evidence="4 5">
    <name type="scientific">Hyaloscypha bicolor E</name>
    <dbReference type="NCBI Taxonomy" id="1095630"/>
    <lineage>
        <taxon>Eukaryota</taxon>
        <taxon>Fungi</taxon>
        <taxon>Dikarya</taxon>
        <taxon>Ascomycota</taxon>
        <taxon>Pezizomycotina</taxon>
        <taxon>Leotiomycetes</taxon>
        <taxon>Helotiales</taxon>
        <taxon>Hyaloscyphaceae</taxon>
        <taxon>Hyaloscypha</taxon>
        <taxon>Hyaloscypha bicolor</taxon>
    </lineage>
</organism>
<dbReference type="EMBL" id="KZ613856">
    <property type="protein sequence ID" value="PMD55301.1"/>
    <property type="molecule type" value="Genomic_DNA"/>
</dbReference>
<dbReference type="Proteomes" id="UP000235371">
    <property type="component" value="Unassembled WGS sequence"/>
</dbReference>
<dbReference type="STRING" id="1095630.A0A2J6SX35"/>
<dbReference type="GO" id="GO:0005737">
    <property type="term" value="C:cytoplasm"/>
    <property type="evidence" value="ECO:0007669"/>
    <property type="project" value="TreeGrafter"/>
</dbReference>
<name>A0A2J6SX35_9HELO</name>
<keyword evidence="2" id="KW-0067">ATP-binding</keyword>
<evidence type="ECO:0000259" key="3">
    <source>
        <dbReference type="PROSITE" id="PS50011"/>
    </source>
</evidence>
<reference evidence="4 5" key="1">
    <citation type="submission" date="2016-04" db="EMBL/GenBank/DDBJ databases">
        <title>A degradative enzymes factory behind the ericoid mycorrhizal symbiosis.</title>
        <authorList>
            <consortium name="DOE Joint Genome Institute"/>
            <person name="Martino E."/>
            <person name="Morin E."/>
            <person name="Grelet G."/>
            <person name="Kuo A."/>
            <person name="Kohler A."/>
            <person name="Daghino S."/>
            <person name="Barry K."/>
            <person name="Choi C."/>
            <person name="Cichocki N."/>
            <person name="Clum A."/>
            <person name="Copeland A."/>
            <person name="Hainaut M."/>
            <person name="Haridas S."/>
            <person name="Labutti K."/>
            <person name="Lindquist E."/>
            <person name="Lipzen A."/>
            <person name="Khouja H.-R."/>
            <person name="Murat C."/>
            <person name="Ohm R."/>
            <person name="Olson A."/>
            <person name="Spatafora J."/>
            <person name="Veneault-Fourrey C."/>
            <person name="Henrissat B."/>
            <person name="Grigoriev I."/>
            <person name="Martin F."/>
            <person name="Perotto S."/>
        </authorList>
    </citation>
    <scope>NUCLEOTIDE SEQUENCE [LARGE SCALE GENOMIC DNA]</scope>
    <source>
        <strain evidence="4 5">E</strain>
    </source>
</reference>
<proteinExistence type="predicted"/>
<dbReference type="RefSeq" id="XP_024732205.1">
    <property type="nucleotide sequence ID" value="XM_024887916.1"/>
</dbReference>
<dbReference type="InterPro" id="IPR050629">
    <property type="entry name" value="STE20/SPS1-PAK"/>
</dbReference>
<dbReference type="Pfam" id="PF00069">
    <property type="entry name" value="Pkinase"/>
    <property type="match status" value="1"/>
</dbReference>
<evidence type="ECO:0000256" key="1">
    <source>
        <dbReference type="ARBA" id="ARBA00022741"/>
    </source>
</evidence>